<dbReference type="Pfam" id="PF17390">
    <property type="entry name" value="Bac_rhamnosid_C"/>
    <property type="match status" value="1"/>
</dbReference>
<keyword evidence="1" id="KW-0732">Signal</keyword>
<name>A0ABT5IBF3_9CAUL</name>
<gene>
    <name evidence="4" type="ORF">PQU94_04350</name>
</gene>
<protein>
    <submittedName>
        <fullName evidence="4">Alpha-L-rhamnosidase C-terminal domain-containing protein</fullName>
    </submittedName>
</protein>
<dbReference type="Gene3D" id="1.50.10.10">
    <property type="match status" value="1"/>
</dbReference>
<dbReference type="SUPFAM" id="SSF48208">
    <property type="entry name" value="Six-hairpin glycosidases"/>
    <property type="match status" value="1"/>
</dbReference>
<dbReference type="Pfam" id="PF17389">
    <property type="entry name" value="Bac_rhamnosid6H"/>
    <property type="match status" value="1"/>
</dbReference>
<dbReference type="EMBL" id="JAQQKW010000002">
    <property type="protein sequence ID" value="MDC7693511.1"/>
    <property type="molecule type" value="Genomic_DNA"/>
</dbReference>
<dbReference type="InterPro" id="IPR008928">
    <property type="entry name" value="6-hairpin_glycosidase_sf"/>
</dbReference>
<feature type="domain" description="Alpha-L-rhamnosidase C-terminal" evidence="3">
    <location>
        <begin position="706"/>
        <end position="772"/>
    </location>
</feature>
<feature type="signal peptide" evidence="1">
    <location>
        <begin position="1"/>
        <end position="25"/>
    </location>
</feature>
<dbReference type="InterPro" id="IPR035396">
    <property type="entry name" value="Bac_rhamnosid6H"/>
</dbReference>
<dbReference type="Proteomes" id="UP001216595">
    <property type="component" value="Unassembled WGS sequence"/>
</dbReference>
<evidence type="ECO:0000313" key="5">
    <source>
        <dbReference type="Proteomes" id="UP001216595"/>
    </source>
</evidence>
<comment type="caution">
    <text evidence="4">The sequence shown here is derived from an EMBL/GenBank/DDBJ whole genome shotgun (WGS) entry which is preliminary data.</text>
</comment>
<dbReference type="InterPro" id="IPR035398">
    <property type="entry name" value="Bac_rhamnosid_C"/>
</dbReference>
<dbReference type="RefSeq" id="WP_272740273.1">
    <property type="nucleotide sequence ID" value="NZ_JAQQKW010000002.1"/>
</dbReference>
<sequence length="784" mass="86721">MSARPHALSLLAFCLGLTLSAPVHAKDAQWIAHPDLPAGGGVQNFQKSLSVTKRPKALWVRVSADNRFVLYVNGQRVVSGPATSDLANWRYERVDIAPYLKRGENSIAAVVWNASAAVRPLAQISARGGFYLDAESTEFEALDSGTNWRVSLDKGRSFGSGYAQIIKQFKTLYYVGGSPETIDAAKSNWGWEQGAGTGIQWTDAQTIVKPGEVPSWTLTPNPLPKQIYRKVSSGRVVRTDIPGTDSFPDKAVTIPAYTKGKILLRRDVMVSGYPSLEVAKGADATIRATYSEALYDEKNMKGDRDEVGTRLAKGLQDSFRLDGAERTLAPLFWRTWRYLELDIETKDQPLVLKGFSTYETGYPFQQIGSFLSDDVQLNKIWEVGWRTALIDAHETYMDTAYWEQLQYIGDTRLQALISYAVSGDTRLAVNAIDAMGRSRTKEGVLEGAYPVHRGNTISTFSLLWIAMLSDYQERNADNGVVARNLPRARELMSWFDPFVSDSGLLRKNPGWNFVDWVGQTGADRNAFPTYDENGDSCLMALHYLGALQQMSALETSVGETARAAAFDTRAAQIAEGVRSKCWNAERGLFADTPALKAYSQHTNALAILYGVVPKETAKAILKRITSGDGIDAPDGITPVSYYFAWYLVEAFEKAGEGEAYHALLKTWRDLLKLNYTTWPEERGNTRSDTHAWSAHPTADMLEIIAGIKPAASHYAAVRIEPHLGSLKKLDATAQTPAGPVSVRYRRTGTQLRATIDIPKNLSGVFVWNDREQALKPGRNTLTFP</sequence>
<evidence type="ECO:0000313" key="4">
    <source>
        <dbReference type="EMBL" id="MDC7693511.1"/>
    </source>
</evidence>
<accession>A0ABT5IBF3</accession>
<organism evidence="4 5">
    <name type="scientific">Asticcacaulis currens</name>
    <dbReference type="NCBI Taxonomy" id="2984210"/>
    <lineage>
        <taxon>Bacteria</taxon>
        <taxon>Pseudomonadati</taxon>
        <taxon>Pseudomonadota</taxon>
        <taxon>Alphaproteobacteria</taxon>
        <taxon>Caulobacterales</taxon>
        <taxon>Caulobacteraceae</taxon>
        <taxon>Asticcacaulis</taxon>
    </lineage>
</organism>
<evidence type="ECO:0000259" key="3">
    <source>
        <dbReference type="Pfam" id="PF17390"/>
    </source>
</evidence>
<evidence type="ECO:0000256" key="1">
    <source>
        <dbReference type="SAM" id="SignalP"/>
    </source>
</evidence>
<dbReference type="InterPro" id="IPR012341">
    <property type="entry name" value="6hp_glycosidase-like_sf"/>
</dbReference>
<reference evidence="4 5" key="1">
    <citation type="submission" date="2023-01" db="EMBL/GenBank/DDBJ databases">
        <title>Novel species of the genus Asticcacaulis isolated from rivers.</title>
        <authorList>
            <person name="Lu H."/>
        </authorList>
    </citation>
    <scope>NUCLEOTIDE SEQUENCE [LARGE SCALE GENOMIC DNA]</scope>
    <source>
        <strain evidence="4 5">DXS10W</strain>
    </source>
</reference>
<dbReference type="Gene3D" id="2.60.420.10">
    <property type="entry name" value="Maltose phosphorylase, domain 3"/>
    <property type="match status" value="1"/>
</dbReference>
<dbReference type="SUPFAM" id="SSF49785">
    <property type="entry name" value="Galactose-binding domain-like"/>
    <property type="match status" value="1"/>
</dbReference>
<proteinExistence type="predicted"/>
<feature type="domain" description="Alpha-L-rhamnosidase six-hairpin glycosidase" evidence="2">
    <location>
        <begin position="366"/>
        <end position="623"/>
    </location>
</feature>
<dbReference type="InterPro" id="IPR008979">
    <property type="entry name" value="Galactose-bd-like_sf"/>
</dbReference>
<dbReference type="Gene3D" id="2.60.120.260">
    <property type="entry name" value="Galactose-binding domain-like"/>
    <property type="match status" value="1"/>
</dbReference>
<evidence type="ECO:0000259" key="2">
    <source>
        <dbReference type="Pfam" id="PF17389"/>
    </source>
</evidence>
<keyword evidence="5" id="KW-1185">Reference proteome</keyword>
<feature type="chain" id="PRO_5046862392" evidence="1">
    <location>
        <begin position="26"/>
        <end position="784"/>
    </location>
</feature>
<dbReference type="PANTHER" id="PTHR34987">
    <property type="entry name" value="C, PUTATIVE (AFU_ORTHOLOGUE AFUA_3G02880)-RELATED"/>
    <property type="match status" value="1"/>
</dbReference>
<dbReference type="PANTHER" id="PTHR34987:SF2">
    <property type="entry name" value="B, PUTATIVE (AFU_ORTHOLOGUE AFUA_7G05040)-RELATED"/>
    <property type="match status" value="1"/>
</dbReference>